<dbReference type="InterPro" id="IPR002322">
    <property type="entry name" value="Cyt_c_III"/>
</dbReference>
<feature type="binding site" description="axial binding residue" evidence="6">
    <location>
        <position position="79"/>
    </location>
    <ligand>
        <name>heme c</name>
        <dbReference type="ChEBI" id="CHEBI:61717"/>
        <label>1</label>
    </ligand>
    <ligandPart>
        <name>Fe</name>
        <dbReference type="ChEBI" id="CHEBI:18248"/>
    </ligandPart>
</feature>
<evidence type="ECO:0000256" key="5">
    <source>
        <dbReference type="ARBA" id="ARBA00023004"/>
    </source>
</evidence>
<dbReference type="InterPro" id="IPR036280">
    <property type="entry name" value="Multihaem_cyt_sf"/>
</dbReference>
<feature type="chain" id="PRO_5004557901" evidence="7">
    <location>
        <begin position="24"/>
        <end position="132"/>
    </location>
</feature>
<evidence type="ECO:0000256" key="2">
    <source>
        <dbReference type="ARBA" id="ARBA00022617"/>
    </source>
</evidence>
<evidence type="ECO:0000313" key="10">
    <source>
        <dbReference type="Proteomes" id="UP000014975"/>
    </source>
</evidence>
<comment type="caution">
    <text evidence="9">The sequence shown here is derived from an EMBL/GenBank/DDBJ whole genome shotgun (WGS) entry which is preliminary data.</text>
</comment>
<dbReference type="AlphaFoldDB" id="S7USW4"/>
<feature type="binding site" description="axial binding residue" evidence="6">
    <location>
        <position position="61"/>
    </location>
    <ligand>
        <name>heme c</name>
        <dbReference type="ChEBI" id="CHEBI:61717"/>
        <label>1</label>
    </ligand>
    <ligandPart>
        <name>Fe</name>
        <dbReference type="ChEBI" id="CHEBI:18248"/>
    </ligandPart>
</feature>
<dbReference type="CDD" id="cd08168">
    <property type="entry name" value="Cytochrom_C3"/>
    <property type="match status" value="1"/>
</dbReference>
<feature type="binding site" description="axial binding residue" evidence="6">
    <location>
        <position position="108"/>
    </location>
    <ligand>
        <name>heme c</name>
        <dbReference type="ChEBI" id="CHEBI:61717"/>
        <label>1</label>
    </ligand>
    <ligandPart>
        <name>Fe</name>
        <dbReference type="ChEBI" id="CHEBI:18248"/>
    </ligandPart>
</feature>
<dbReference type="Proteomes" id="UP000014975">
    <property type="component" value="Unassembled WGS sequence"/>
</dbReference>
<dbReference type="OrthoDB" id="5418612at2"/>
<dbReference type="SUPFAM" id="SSF48695">
    <property type="entry name" value="Multiheme cytochromes"/>
    <property type="match status" value="1"/>
</dbReference>
<dbReference type="PRINTS" id="PR00609">
    <property type="entry name" value="CYTOCHROMEC3"/>
</dbReference>
<feature type="binding site" description="axial binding residue" evidence="6">
    <location>
        <position position="63"/>
    </location>
    <ligand>
        <name>heme c</name>
        <dbReference type="ChEBI" id="CHEBI:61717"/>
        <label>1</label>
    </ligand>
    <ligandPart>
        <name>Fe</name>
        <dbReference type="ChEBI" id="CHEBI:18248"/>
    </ligandPart>
</feature>
<feature type="binding site" description="axial binding residue" evidence="6">
    <location>
        <position position="105"/>
    </location>
    <ligand>
        <name>heme c</name>
        <dbReference type="ChEBI" id="CHEBI:61717"/>
        <label>1</label>
    </ligand>
    <ligandPart>
        <name>Fe</name>
        <dbReference type="ChEBI" id="CHEBI:18248"/>
    </ligandPart>
</feature>
<gene>
    <name evidence="9" type="ORF">dsat_2089</name>
</gene>
<feature type="binding site" description="axial binding residue" evidence="6">
    <location>
        <position position="58"/>
    </location>
    <ligand>
        <name>heme c</name>
        <dbReference type="ChEBI" id="CHEBI:61717"/>
        <label>1</label>
    </ligand>
    <ligandPart>
        <name>Fe</name>
        <dbReference type="ChEBI" id="CHEBI:18248"/>
    </ligandPart>
</feature>
<keyword evidence="1" id="KW-0813">Transport</keyword>
<dbReference type="STRING" id="1121439.dsat_2089"/>
<dbReference type="GO" id="GO:0009055">
    <property type="term" value="F:electron transfer activity"/>
    <property type="evidence" value="ECO:0007669"/>
    <property type="project" value="InterPro"/>
</dbReference>
<dbReference type="PATRIC" id="fig|1121439.3.peg.475"/>
<feature type="binding site" description="axial binding residue" evidence="6">
    <location>
        <position position="50"/>
    </location>
    <ligand>
        <name>heme c</name>
        <dbReference type="ChEBI" id="CHEBI:61717"/>
        <label>1</label>
    </ligand>
    <ligandPart>
        <name>Fe</name>
        <dbReference type="ChEBI" id="CHEBI:18248"/>
    </ligandPart>
</feature>
<feature type="signal peptide" evidence="7">
    <location>
        <begin position="1"/>
        <end position="23"/>
    </location>
</feature>
<feature type="binding site" description="axial binding residue" evidence="6">
    <location>
        <position position="62"/>
    </location>
    <ligand>
        <name>heme c</name>
        <dbReference type="ChEBI" id="CHEBI:61717"/>
        <label>1</label>
    </ligand>
    <ligandPart>
        <name>Fe</name>
        <dbReference type="ChEBI" id="CHEBI:18248"/>
    </ligandPart>
</feature>
<dbReference type="GO" id="GO:0020037">
    <property type="term" value="F:heme binding"/>
    <property type="evidence" value="ECO:0007669"/>
    <property type="project" value="InterPro"/>
</dbReference>
<evidence type="ECO:0000259" key="8">
    <source>
        <dbReference type="Pfam" id="PF02085"/>
    </source>
</evidence>
<feature type="domain" description="Class III cytochrome C" evidence="8">
    <location>
        <begin position="36"/>
        <end position="128"/>
    </location>
</feature>
<keyword evidence="2 6" id="KW-0349">Heme</keyword>
<reference evidence="9 10" key="1">
    <citation type="journal article" date="2013" name="Genome Announc.">
        <title>Draft genome sequences for three mercury-methylating, sulfate-reducing bacteria.</title>
        <authorList>
            <person name="Brown S.D."/>
            <person name="Hurt R.A.Jr."/>
            <person name="Gilmour C.C."/>
            <person name="Elias D.A."/>
        </authorList>
    </citation>
    <scope>NUCLEOTIDE SEQUENCE [LARGE SCALE GENOMIC DNA]</scope>
    <source>
        <strain evidence="9 10">DSM 16529</strain>
    </source>
</reference>
<feature type="binding site" description="axial binding residue" evidence="6">
    <location>
        <position position="127"/>
    </location>
    <ligand>
        <name>heme c</name>
        <dbReference type="ChEBI" id="CHEBI:61717"/>
        <label>1</label>
    </ligand>
    <ligandPart>
        <name>Fe</name>
        <dbReference type="ChEBI" id="CHEBI:18248"/>
    </ligandPart>
</feature>
<evidence type="ECO:0000313" key="9">
    <source>
        <dbReference type="EMBL" id="EPR35388.1"/>
    </source>
</evidence>
<evidence type="ECO:0000256" key="6">
    <source>
        <dbReference type="PIRSR" id="PIRSR602322-1"/>
    </source>
</evidence>
<protein>
    <submittedName>
        <fullName evidence="9">Cytochrome c, class III, conserved region</fullName>
    </submittedName>
</protein>
<dbReference type="EMBL" id="ATHI01000004">
    <property type="protein sequence ID" value="EPR35388.1"/>
    <property type="molecule type" value="Genomic_DNA"/>
</dbReference>
<evidence type="ECO:0000256" key="4">
    <source>
        <dbReference type="ARBA" id="ARBA00022982"/>
    </source>
</evidence>
<sequence>MRKFTILSLALAAVLLVAGAVIAAPKAPGDEYVKLPEGATKTQQSIKFSHTAHGALECTACHHTWDGKGDIQSCSTAGCHTDMKEKKGGASYYAAFHAPQSTISCMGCHRVERQAGKTNVPTACTACHPKNQ</sequence>
<dbReference type="Pfam" id="PF02085">
    <property type="entry name" value="Cytochrom_CIII"/>
    <property type="match status" value="1"/>
</dbReference>
<feature type="binding site" description="axial binding residue" evidence="6">
    <location>
        <position position="74"/>
    </location>
    <ligand>
        <name>heme c</name>
        <dbReference type="ChEBI" id="CHEBI:61717"/>
        <label>1</label>
    </ligand>
    <ligandPart>
        <name>Fe</name>
        <dbReference type="ChEBI" id="CHEBI:18248"/>
    </ligandPart>
</feature>
<keyword evidence="7" id="KW-0732">Signal</keyword>
<evidence type="ECO:0000256" key="3">
    <source>
        <dbReference type="ARBA" id="ARBA00022723"/>
    </source>
</evidence>
<keyword evidence="10" id="KW-1185">Reference proteome</keyword>
<proteinExistence type="predicted"/>
<keyword evidence="5 6" id="KW-0408">Iron</keyword>
<evidence type="ECO:0000256" key="1">
    <source>
        <dbReference type="ARBA" id="ARBA00022448"/>
    </source>
</evidence>
<feature type="binding site" description="axial binding residue" evidence="6">
    <location>
        <position position="53"/>
    </location>
    <ligand>
        <name>heme c</name>
        <dbReference type="ChEBI" id="CHEBI:61717"/>
        <label>1</label>
    </ligand>
    <ligandPart>
        <name>Fe</name>
        <dbReference type="ChEBI" id="CHEBI:18248"/>
    </ligandPart>
</feature>
<dbReference type="GO" id="GO:0046872">
    <property type="term" value="F:metal ion binding"/>
    <property type="evidence" value="ECO:0007669"/>
    <property type="project" value="UniProtKB-KW"/>
</dbReference>
<keyword evidence="4" id="KW-0249">Electron transport</keyword>
<keyword evidence="3 6" id="KW-0479">Metal-binding</keyword>
<name>S7USW4_9BACT</name>
<feature type="binding site" description="covalent" evidence="6">
    <location>
        <position position="80"/>
    </location>
    <ligand>
        <name>heme c</name>
        <dbReference type="ChEBI" id="CHEBI:61717"/>
        <label>2</label>
    </ligand>
</feature>
<evidence type="ECO:0000256" key="7">
    <source>
        <dbReference type="SAM" id="SignalP"/>
    </source>
</evidence>
<dbReference type="InterPro" id="IPR020942">
    <property type="entry name" value="Cyt_c_III_dom"/>
</dbReference>
<feature type="binding site" description="axial binding residue" evidence="6">
    <location>
        <position position="109"/>
    </location>
    <ligand>
        <name>heme c</name>
        <dbReference type="ChEBI" id="CHEBI:61717"/>
        <label>1</label>
    </ligand>
    <ligandPart>
        <name>Fe</name>
        <dbReference type="ChEBI" id="CHEBI:18248"/>
    </ligandPart>
</feature>
<accession>S7USW4</accession>
<comment type="cofactor">
    <cofactor evidence="6">
        <name>heme c</name>
        <dbReference type="ChEBI" id="CHEBI:61717"/>
    </cofactor>
    <text evidence="6">Binds 4 heme c groups covalently per monomer.</text>
</comment>
<feature type="binding site" description="axial binding residue" evidence="6">
    <location>
        <position position="128"/>
    </location>
    <ligand>
        <name>heme c</name>
        <dbReference type="ChEBI" id="CHEBI:61717"/>
        <label>1</label>
    </ligand>
    <ligandPart>
        <name>Fe</name>
        <dbReference type="ChEBI" id="CHEBI:18248"/>
    </ligandPart>
</feature>
<organism evidence="9 10">
    <name type="scientific">Alkalidesulfovibrio alkalitolerans DSM 16529</name>
    <dbReference type="NCBI Taxonomy" id="1121439"/>
    <lineage>
        <taxon>Bacteria</taxon>
        <taxon>Pseudomonadati</taxon>
        <taxon>Thermodesulfobacteriota</taxon>
        <taxon>Desulfovibrionia</taxon>
        <taxon>Desulfovibrionales</taxon>
        <taxon>Desulfovibrionaceae</taxon>
        <taxon>Alkalidesulfovibrio</taxon>
    </lineage>
</organism>
<dbReference type="RefSeq" id="WP_020885975.1">
    <property type="nucleotide sequence ID" value="NZ_ATHI01000004.1"/>
</dbReference>
<dbReference type="eggNOG" id="ENOG5030JB0">
    <property type="taxonomic scope" value="Bacteria"/>
</dbReference>
<dbReference type="Gene3D" id="3.90.10.10">
    <property type="entry name" value="Cytochrome C3"/>
    <property type="match status" value="1"/>
</dbReference>
<feature type="binding site" description="axial binding residue" evidence="6">
    <location>
        <position position="124"/>
    </location>
    <ligand>
        <name>heme c</name>
        <dbReference type="ChEBI" id="CHEBI:61717"/>
        <label>1</label>
    </ligand>
    <ligandPart>
        <name>Fe</name>
        <dbReference type="ChEBI" id="CHEBI:18248"/>
    </ligandPart>
</feature>